<dbReference type="STRING" id="229535.A0A0M8NYW4"/>
<reference evidence="2 3" key="1">
    <citation type="submission" date="2015-08" db="EMBL/GenBank/DDBJ databases">
        <title>Genome sequencing of Penicillium nordicum.</title>
        <authorList>
            <person name="Nguyen H.D."/>
            <person name="Seifert K.A."/>
        </authorList>
    </citation>
    <scope>NUCLEOTIDE SEQUENCE [LARGE SCALE GENOMIC DNA]</scope>
    <source>
        <strain evidence="2 3">DAOMC 185683</strain>
    </source>
</reference>
<sequence>MDTLLASYLHDEQARKSIVEPIFQHRLLLSAAWQIEPGSCVLDVGCGQGESSLVLALATGPNGHIVGIDTAPPHYGGPYTVAQSQKHIQASILGNQIEFRRVDISSLLRDDFDINRPFDTAVLCHSLWYFPSKADISEVFQLLADAKVRYLCVAEYGLRASVPEQVPHVLAAHAQATFHALRKSAPTGVREPNVRSTPTPEEIVSLAGQFGWRETRSGYLRPVQRMRDGDWEVQFVLSPLFQEWIREEHLEENESLAAKIRAVKESTKKLRTEEVVKWDTMDVFWAVLELEA</sequence>
<dbReference type="OrthoDB" id="8300214at2759"/>
<organism evidence="2 3">
    <name type="scientific">Penicillium nordicum</name>
    <dbReference type="NCBI Taxonomy" id="229535"/>
    <lineage>
        <taxon>Eukaryota</taxon>
        <taxon>Fungi</taxon>
        <taxon>Dikarya</taxon>
        <taxon>Ascomycota</taxon>
        <taxon>Pezizomycotina</taxon>
        <taxon>Eurotiomycetes</taxon>
        <taxon>Eurotiomycetidae</taxon>
        <taxon>Eurotiales</taxon>
        <taxon>Aspergillaceae</taxon>
        <taxon>Penicillium</taxon>
    </lineage>
</organism>
<dbReference type="AlphaFoldDB" id="A0A0M8NYW4"/>
<dbReference type="Proteomes" id="UP000037696">
    <property type="component" value="Unassembled WGS sequence"/>
</dbReference>
<proteinExistence type="predicted"/>
<dbReference type="InterPro" id="IPR025714">
    <property type="entry name" value="Methyltranfer_dom"/>
</dbReference>
<dbReference type="Pfam" id="PF13847">
    <property type="entry name" value="Methyltransf_31"/>
    <property type="match status" value="1"/>
</dbReference>
<name>A0A0M8NYW4_9EURO</name>
<protein>
    <recommendedName>
        <fullName evidence="1">Methyltransferase domain-containing protein</fullName>
    </recommendedName>
</protein>
<gene>
    <name evidence="2" type="ORF">ACN38_g12236</name>
</gene>
<dbReference type="EMBL" id="LHQQ01000366">
    <property type="protein sequence ID" value="KOS36990.1"/>
    <property type="molecule type" value="Genomic_DNA"/>
</dbReference>
<evidence type="ECO:0000313" key="2">
    <source>
        <dbReference type="EMBL" id="KOS36990.1"/>
    </source>
</evidence>
<feature type="domain" description="Methyltransferase" evidence="1">
    <location>
        <begin position="37"/>
        <end position="163"/>
    </location>
</feature>
<accession>A0A0M8NYW4</accession>
<dbReference type="InterPro" id="IPR029063">
    <property type="entry name" value="SAM-dependent_MTases_sf"/>
</dbReference>
<keyword evidence="3" id="KW-1185">Reference proteome</keyword>
<comment type="caution">
    <text evidence="2">The sequence shown here is derived from an EMBL/GenBank/DDBJ whole genome shotgun (WGS) entry which is preliminary data.</text>
</comment>
<dbReference type="Gene3D" id="3.40.50.150">
    <property type="entry name" value="Vaccinia Virus protein VP39"/>
    <property type="match status" value="1"/>
</dbReference>
<evidence type="ECO:0000259" key="1">
    <source>
        <dbReference type="Pfam" id="PF13847"/>
    </source>
</evidence>
<dbReference type="SUPFAM" id="SSF53335">
    <property type="entry name" value="S-adenosyl-L-methionine-dependent methyltransferases"/>
    <property type="match status" value="1"/>
</dbReference>
<dbReference type="CDD" id="cd02440">
    <property type="entry name" value="AdoMet_MTases"/>
    <property type="match status" value="1"/>
</dbReference>
<evidence type="ECO:0000313" key="3">
    <source>
        <dbReference type="Proteomes" id="UP000037696"/>
    </source>
</evidence>